<dbReference type="GO" id="GO:0020037">
    <property type="term" value="F:heme binding"/>
    <property type="evidence" value="ECO:0007669"/>
    <property type="project" value="UniProtKB-UniRule"/>
</dbReference>
<evidence type="ECO:0000313" key="8">
    <source>
        <dbReference type="EMBL" id="GKT42100.1"/>
    </source>
</evidence>
<feature type="domain" description="Plant heme peroxidase family profile" evidence="7">
    <location>
        <begin position="123"/>
        <end position="334"/>
    </location>
</feature>
<comment type="function">
    <text evidence="1">Destroys radicals which are normally produced within the cells and which are toxic to biological systems.</text>
</comment>
<dbReference type="EC" id="1.11.1.-" evidence="6"/>
<name>A0AA37L9Y6_9PEZI</name>
<dbReference type="GeneID" id="73323083"/>
<dbReference type="RefSeq" id="XP_049124450.1">
    <property type="nucleotide sequence ID" value="XM_049268493.1"/>
</dbReference>
<sequence length="533" mass="56984">MKGRAVAVIGGIAALAQIAGAAYVWPSRHDEIEDILSLQTGYRSRGFVEGVTPCSFGGNIAGRQFAAEWIRTAFHDIATTDAAAGTGGLDGSIWFELDRAENGGAAFNNTFSFFSNLYSVRASAADLLAMSVVVANAGCGGARMPFRAGRVDAVEAGPAGVPEPDTPLDTTRNTFAKAGFSESEMIALVACGHTLGGVHSRNNPHITGHDPTPDTVTKFDSTFDNFDNKIATEYVRGNTTNPLVVGKNETLNSDKRIFALDGNKTIQNLGCTRNGFKTACADVFTRMIDTVPSAVQLTEPIEAVDIKPYVVLALSGNGSITFSGHVRVRTTKGTRRDASELAVHLSFADRNGEGSVTVPTTLDEGGATYGLWGETFVWYQFEIAIPAASGISKFLIHLTTPSNNATTVYRNDGSGYSLDDALLYQAPASCVNRTSVNNERTFTVTAAVREDRAADPVTMELVRLVRRQGIIHRKLEIESVKLAATGEGEGGYVVFQGQMQLPTNGWSTSFDLVLGGEKEVRVDFLKTQACPRV</sequence>
<keyword evidence="4" id="KW-0349">Heme</keyword>
<dbReference type="InterPro" id="IPR010255">
    <property type="entry name" value="Haem_peroxidase_sf"/>
</dbReference>
<keyword evidence="5 6" id="KW-0560">Oxidoreductase</keyword>
<keyword evidence="9" id="KW-1185">Reference proteome</keyword>
<protein>
    <recommendedName>
        <fullName evidence="6">Peroxidase</fullName>
        <ecNumber evidence="6">1.11.1.-</ecNumber>
    </recommendedName>
</protein>
<evidence type="ECO:0000256" key="3">
    <source>
        <dbReference type="ARBA" id="ARBA00022559"/>
    </source>
</evidence>
<dbReference type="AlphaFoldDB" id="A0AA37L9Y6"/>
<comment type="similarity">
    <text evidence="2">Belongs to the peroxidase family. Cytochrome c peroxidase subfamily.</text>
</comment>
<dbReference type="InterPro" id="IPR002207">
    <property type="entry name" value="Peroxidase_I"/>
</dbReference>
<dbReference type="PANTHER" id="PTHR31356:SF53">
    <property type="entry name" value="HEME PEROXIDASE"/>
    <property type="match status" value="1"/>
</dbReference>
<dbReference type="PRINTS" id="PR00458">
    <property type="entry name" value="PEROXIDASE"/>
</dbReference>
<evidence type="ECO:0000256" key="6">
    <source>
        <dbReference type="RuleBase" id="RU363051"/>
    </source>
</evidence>
<keyword evidence="4" id="KW-0479">Metal-binding</keyword>
<evidence type="ECO:0000256" key="4">
    <source>
        <dbReference type="ARBA" id="ARBA00022617"/>
    </source>
</evidence>
<dbReference type="GO" id="GO:0004601">
    <property type="term" value="F:peroxidase activity"/>
    <property type="evidence" value="ECO:0007669"/>
    <property type="project" value="UniProtKB-KW"/>
</dbReference>
<dbReference type="GO" id="GO:0000302">
    <property type="term" value="P:response to reactive oxygen species"/>
    <property type="evidence" value="ECO:0007669"/>
    <property type="project" value="TreeGrafter"/>
</dbReference>
<evidence type="ECO:0000313" key="9">
    <source>
        <dbReference type="Proteomes" id="UP001055115"/>
    </source>
</evidence>
<dbReference type="SUPFAM" id="SSF48113">
    <property type="entry name" value="Heme-dependent peroxidases"/>
    <property type="match status" value="1"/>
</dbReference>
<dbReference type="GO" id="GO:0042744">
    <property type="term" value="P:hydrogen peroxide catabolic process"/>
    <property type="evidence" value="ECO:0007669"/>
    <property type="project" value="TreeGrafter"/>
</dbReference>
<dbReference type="GO" id="GO:0034599">
    <property type="term" value="P:cellular response to oxidative stress"/>
    <property type="evidence" value="ECO:0007669"/>
    <property type="project" value="InterPro"/>
</dbReference>
<dbReference type="PANTHER" id="PTHR31356">
    <property type="entry name" value="THYLAKOID LUMENAL 29 KDA PROTEIN, CHLOROPLASTIC-RELATED"/>
    <property type="match status" value="1"/>
</dbReference>
<dbReference type="PRINTS" id="PR00459">
    <property type="entry name" value="ASPEROXIDASE"/>
</dbReference>
<evidence type="ECO:0000256" key="2">
    <source>
        <dbReference type="ARBA" id="ARBA00005997"/>
    </source>
</evidence>
<dbReference type="InterPro" id="IPR044831">
    <property type="entry name" value="Ccp1-like"/>
</dbReference>
<accession>A0AA37L9Y6</accession>
<gene>
    <name evidence="8" type="ORF">ColSpa_02281</name>
</gene>
<dbReference type="PROSITE" id="PS50873">
    <property type="entry name" value="PEROXIDASE_4"/>
    <property type="match status" value="1"/>
</dbReference>
<dbReference type="InterPro" id="IPR002016">
    <property type="entry name" value="Haem_peroxidase"/>
</dbReference>
<dbReference type="Gene3D" id="1.10.520.10">
    <property type="match status" value="1"/>
</dbReference>
<dbReference type="Proteomes" id="UP001055115">
    <property type="component" value="Unassembled WGS sequence"/>
</dbReference>
<evidence type="ECO:0000256" key="1">
    <source>
        <dbReference type="ARBA" id="ARBA00003917"/>
    </source>
</evidence>
<comment type="caution">
    <text evidence="8">The sequence shown here is derived from an EMBL/GenBank/DDBJ whole genome shotgun (WGS) entry which is preliminary data.</text>
</comment>
<reference evidence="8 9" key="1">
    <citation type="submission" date="2022-03" db="EMBL/GenBank/DDBJ databases">
        <title>Genome data of Colletotrichum spp.</title>
        <authorList>
            <person name="Utami Y.D."/>
            <person name="Hiruma K."/>
        </authorList>
    </citation>
    <scope>NUCLEOTIDE SEQUENCE [LARGE SCALE GENOMIC DNA]</scope>
    <source>
        <strain evidence="8 9">MAFF 239500</strain>
    </source>
</reference>
<dbReference type="GO" id="GO:0046872">
    <property type="term" value="F:metal ion binding"/>
    <property type="evidence" value="ECO:0007669"/>
    <property type="project" value="UniProtKB-UniRule"/>
</dbReference>
<proteinExistence type="inferred from homology"/>
<evidence type="ECO:0000259" key="7">
    <source>
        <dbReference type="PROSITE" id="PS50873"/>
    </source>
</evidence>
<evidence type="ECO:0000256" key="5">
    <source>
        <dbReference type="ARBA" id="ARBA00023002"/>
    </source>
</evidence>
<organism evidence="8 9">
    <name type="scientific">Colletotrichum spaethianum</name>
    <dbReference type="NCBI Taxonomy" id="700344"/>
    <lineage>
        <taxon>Eukaryota</taxon>
        <taxon>Fungi</taxon>
        <taxon>Dikarya</taxon>
        <taxon>Ascomycota</taxon>
        <taxon>Pezizomycotina</taxon>
        <taxon>Sordariomycetes</taxon>
        <taxon>Hypocreomycetidae</taxon>
        <taxon>Glomerellales</taxon>
        <taxon>Glomerellaceae</taxon>
        <taxon>Colletotrichum</taxon>
        <taxon>Colletotrichum spaethianum species complex</taxon>
    </lineage>
</organism>
<dbReference type="EMBL" id="BQXU01000004">
    <property type="protein sequence ID" value="GKT42100.1"/>
    <property type="molecule type" value="Genomic_DNA"/>
</dbReference>
<keyword evidence="4" id="KW-0408">Iron</keyword>
<dbReference type="Gene3D" id="1.10.420.10">
    <property type="entry name" value="Peroxidase, domain 2"/>
    <property type="match status" value="1"/>
</dbReference>
<keyword evidence="3 6" id="KW-0575">Peroxidase</keyword>
<dbReference type="Pfam" id="PF00141">
    <property type="entry name" value="peroxidase"/>
    <property type="match status" value="1"/>
</dbReference>